<dbReference type="Gene3D" id="3.40.1770.10">
    <property type="entry name" value="Urocanase superfamily"/>
    <property type="match status" value="1"/>
</dbReference>
<comment type="catalytic activity">
    <reaction evidence="8 10">
        <text>4-imidazolone-5-propanoate = trans-urocanate + H2O</text>
        <dbReference type="Rhea" id="RHEA:13101"/>
        <dbReference type="ChEBI" id="CHEBI:15377"/>
        <dbReference type="ChEBI" id="CHEBI:17771"/>
        <dbReference type="ChEBI" id="CHEBI:77893"/>
        <dbReference type="EC" id="4.2.1.49"/>
    </reaction>
</comment>
<dbReference type="GO" id="GO:0005737">
    <property type="term" value="C:cytoplasm"/>
    <property type="evidence" value="ECO:0007669"/>
    <property type="project" value="UniProtKB-SubCell"/>
</dbReference>
<evidence type="ECO:0000256" key="2">
    <source>
        <dbReference type="ARBA" id="ARBA00007578"/>
    </source>
</evidence>
<accession>A0A370B9U9</accession>
<keyword evidence="5 10" id="KW-0520">NAD</keyword>
<feature type="binding site" evidence="10">
    <location>
        <position position="126"/>
    </location>
    <ligand>
        <name>NAD(+)</name>
        <dbReference type="ChEBI" id="CHEBI:57540"/>
    </ligand>
</feature>
<dbReference type="InterPro" id="IPR038364">
    <property type="entry name" value="Urocanase_central_sf"/>
</dbReference>
<dbReference type="InterPro" id="IPR023637">
    <property type="entry name" value="Urocanase-like"/>
</dbReference>
<keyword evidence="6 10" id="KW-0456">Lyase</keyword>
<dbReference type="GO" id="GO:0019556">
    <property type="term" value="P:L-histidine catabolic process to glutamate and formamide"/>
    <property type="evidence" value="ECO:0007669"/>
    <property type="project" value="UniProtKB-UniPathway"/>
</dbReference>
<comment type="pathway">
    <text evidence="1 10">Amino-acid degradation; L-histidine degradation into L-glutamate; N-formimidoyl-L-glutamate from L-histidine: step 2/3.</text>
</comment>
<evidence type="ECO:0000259" key="13">
    <source>
        <dbReference type="Pfam" id="PF17392"/>
    </source>
</evidence>
<comment type="caution">
    <text evidence="14">The sequence shown here is derived from an EMBL/GenBank/DDBJ whole genome shotgun (WGS) entry which is preliminary data.</text>
</comment>
<dbReference type="UniPathway" id="UPA00379">
    <property type="reaction ID" value="UER00550"/>
</dbReference>
<feature type="binding site" evidence="10">
    <location>
        <position position="192"/>
    </location>
    <ligand>
        <name>NAD(+)</name>
        <dbReference type="ChEBI" id="CHEBI:57540"/>
    </ligand>
</feature>
<evidence type="ECO:0000256" key="10">
    <source>
        <dbReference type="HAMAP-Rule" id="MF_00577"/>
    </source>
</evidence>
<feature type="binding site" evidence="10">
    <location>
        <begin position="48"/>
        <end position="49"/>
    </location>
    <ligand>
        <name>NAD(+)</name>
        <dbReference type="ChEBI" id="CHEBI:57540"/>
    </ligand>
</feature>
<dbReference type="InterPro" id="IPR035401">
    <property type="entry name" value="Urocanase_C"/>
</dbReference>
<evidence type="ECO:0000256" key="9">
    <source>
        <dbReference type="ARBA" id="ARBA00056569"/>
    </source>
</evidence>
<dbReference type="RefSeq" id="WP_114625073.1">
    <property type="nucleotide sequence ID" value="NZ_QQNA01000150.1"/>
</dbReference>
<evidence type="ECO:0000256" key="1">
    <source>
        <dbReference type="ARBA" id="ARBA00004794"/>
    </source>
</evidence>
<dbReference type="GO" id="GO:0016153">
    <property type="term" value="F:urocanate hydratase activity"/>
    <property type="evidence" value="ECO:0007669"/>
    <property type="project" value="UniProtKB-UniRule"/>
</dbReference>
<dbReference type="Pfam" id="PF17392">
    <property type="entry name" value="Urocanase_C"/>
    <property type="match status" value="1"/>
</dbReference>
<dbReference type="EMBL" id="QQNA01000150">
    <property type="protein sequence ID" value="RDG36573.1"/>
    <property type="molecule type" value="Genomic_DNA"/>
</dbReference>
<dbReference type="NCBIfam" id="NF003820">
    <property type="entry name" value="PRK05414.1"/>
    <property type="match status" value="1"/>
</dbReference>
<dbReference type="Gene3D" id="3.40.50.10730">
    <property type="entry name" value="Urocanase like domains"/>
    <property type="match status" value="1"/>
</dbReference>
<comment type="subcellular location">
    <subcellularLocation>
        <location evidence="10">Cytoplasm</location>
    </subcellularLocation>
</comment>
<feature type="binding site" evidence="10">
    <location>
        <begin position="259"/>
        <end position="263"/>
    </location>
    <ligand>
        <name>NAD(+)</name>
        <dbReference type="ChEBI" id="CHEBI:57540"/>
    </ligand>
</feature>
<gene>
    <name evidence="10 14" type="primary">hutU</name>
    <name evidence="14" type="ORF">DVH02_19295</name>
</gene>
<comment type="cofactor">
    <cofactor evidence="10">
        <name>NAD(+)</name>
        <dbReference type="ChEBI" id="CHEBI:57540"/>
    </cofactor>
    <text evidence="10">Binds 1 NAD(+) per subunit.</text>
</comment>
<keyword evidence="15" id="KW-1185">Reference proteome</keyword>
<evidence type="ECO:0000256" key="7">
    <source>
        <dbReference type="ARBA" id="ARBA00031640"/>
    </source>
</evidence>
<evidence type="ECO:0000313" key="15">
    <source>
        <dbReference type="Proteomes" id="UP000253741"/>
    </source>
</evidence>
<dbReference type="Proteomes" id="UP000253741">
    <property type="component" value="Unassembled WGS sequence"/>
</dbReference>
<dbReference type="OrthoDB" id="9764874at2"/>
<sequence length="570" mass="61312">MSGPRPVRAPRGTELSALGWQQEAALRMLQNNLDPEVAEHPDQLVVYGGTGKAARDWRSFDAMVRTLRTLKQDETMLVQSGRPVGVMQTHEWAPRVLLANSNLVGDWANWEEFRRLESLGLTMYGQMTAGSWIYIGTQGILQGTYETFAAVAAKRFGGTLAGTITLTAGLGGMGGAQPLAVTMNDGVAICVDCDPRAIDRRIEHRYLDVRADSLAHALQLATEARDARRPLSIGLLGNAAELLPRMLAEGAPVDIVTDQTSAHDPLAYLPLGVDLDDVASYAAEKPADFTRRARESMARHVEAMVGFMDAGAEVFDYGNSIRGEAQLAGYERAFAFPGFVPAYIRPLFCEGKGPFRWAALSGEASDIHKTDKAILDLFPEDDSAQNASLHRWIKMAGERVHFQGLPARICWLGYGERDRAGARFNDMVASGELAAPLVIGRDHLDCGSVASPYRETEAMLDGSDAIADWPLLNAMVNVASGASWVSIHHGGGVGMGRSIHAGQVSVADGTELAGEKIRRVLTNDPGMGVIRHVDAGYDLAESVADARDVRVPMREHADTATATPAEGGAA</sequence>
<feature type="active site" evidence="10">
    <location>
        <position position="410"/>
    </location>
</feature>
<dbReference type="PIRSF" id="PIRSF001423">
    <property type="entry name" value="Urocanate_hydrat"/>
    <property type="match status" value="1"/>
</dbReference>
<dbReference type="GO" id="GO:0019557">
    <property type="term" value="P:L-histidine catabolic process to glutamate and formate"/>
    <property type="evidence" value="ECO:0007669"/>
    <property type="project" value="UniProtKB-UniPathway"/>
</dbReference>
<dbReference type="EC" id="4.2.1.49" evidence="3 10"/>
<keyword evidence="4 10" id="KW-0369">Histidine metabolism</keyword>
<dbReference type="InterPro" id="IPR036190">
    <property type="entry name" value="Urocanase_sf"/>
</dbReference>
<dbReference type="InterPro" id="IPR035400">
    <property type="entry name" value="Urocanase_N"/>
</dbReference>
<dbReference type="PANTHER" id="PTHR12216:SF4">
    <property type="entry name" value="UROCANATE HYDRATASE"/>
    <property type="match status" value="1"/>
</dbReference>
<feature type="domain" description="Urocanase C-terminal" evidence="13">
    <location>
        <begin position="346"/>
        <end position="544"/>
    </location>
</feature>
<proteinExistence type="inferred from homology"/>
<comment type="caution">
    <text evidence="10">Lacks conserved residue(s) required for the propagation of feature annotation.</text>
</comment>
<dbReference type="AlphaFoldDB" id="A0A370B9U9"/>
<evidence type="ECO:0000256" key="6">
    <source>
        <dbReference type="ARBA" id="ARBA00023239"/>
    </source>
</evidence>
<feature type="binding site" evidence="10">
    <location>
        <begin position="268"/>
        <end position="269"/>
    </location>
    <ligand>
        <name>NAD(+)</name>
        <dbReference type="ChEBI" id="CHEBI:57540"/>
    </ligand>
</feature>
<evidence type="ECO:0000259" key="11">
    <source>
        <dbReference type="Pfam" id="PF01175"/>
    </source>
</evidence>
<evidence type="ECO:0000256" key="8">
    <source>
        <dbReference type="ARBA" id="ARBA00047623"/>
    </source>
</evidence>
<evidence type="ECO:0000313" key="14">
    <source>
        <dbReference type="EMBL" id="RDG36573.1"/>
    </source>
</evidence>
<reference evidence="14 15" key="1">
    <citation type="submission" date="2018-07" db="EMBL/GenBank/DDBJ databases">
        <title>Streptomyces species from bats.</title>
        <authorList>
            <person name="Dunlap C."/>
        </authorList>
    </citation>
    <scope>NUCLEOTIDE SEQUENCE [LARGE SCALE GENOMIC DNA]</scope>
    <source>
        <strain evidence="14 15">AC230</strain>
    </source>
</reference>
<evidence type="ECO:0000256" key="5">
    <source>
        <dbReference type="ARBA" id="ARBA00023027"/>
    </source>
</evidence>
<dbReference type="SUPFAM" id="SSF111326">
    <property type="entry name" value="Urocanase"/>
    <property type="match status" value="1"/>
</dbReference>
<dbReference type="InterPro" id="IPR055351">
    <property type="entry name" value="Urocanase"/>
</dbReference>
<comment type="function">
    <text evidence="9 10">Catalyzes the conversion of urocanate to 4-imidazolone-5-propionate.</text>
</comment>
<evidence type="ECO:0000259" key="12">
    <source>
        <dbReference type="Pfam" id="PF17391"/>
    </source>
</evidence>
<feature type="binding site" evidence="10">
    <location>
        <position position="317"/>
    </location>
    <ligand>
        <name>NAD(+)</name>
        <dbReference type="ChEBI" id="CHEBI:57540"/>
    </ligand>
</feature>
<dbReference type="FunFam" id="3.40.50.10730:FF:000001">
    <property type="entry name" value="Urocanate hydratase"/>
    <property type="match status" value="1"/>
</dbReference>
<dbReference type="Pfam" id="PF17391">
    <property type="entry name" value="Urocanase_N"/>
    <property type="match status" value="1"/>
</dbReference>
<feature type="binding site" evidence="10">
    <location>
        <position position="492"/>
    </location>
    <ligand>
        <name>NAD(+)</name>
        <dbReference type="ChEBI" id="CHEBI:57540"/>
    </ligand>
</feature>
<dbReference type="HAMAP" id="MF_00577">
    <property type="entry name" value="HutU"/>
    <property type="match status" value="1"/>
</dbReference>
<feature type="domain" description="Urocanase Rossmann-like" evidence="11">
    <location>
        <begin position="136"/>
        <end position="343"/>
    </location>
</feature>
<feature type="binding site" evidence="10">
    <location>
        <begin position="172"/>
        <end position="174"/>
    </location>
    <ligand>
        <name>NAD(+)</name>
        <dbReference type="ChEBI" id="CHEBI:57540"/>
    </ligand>
</feature>
<feature type="binding site" evidence="10">
    <location>
        <begin position="238"/>
        <end position="239"/>
    </location>
    <ligand>
        <name>NAD(+)</name>
        <dbReference type="ChEBI" id="CHEBI:57540"/>
    </ligand>
</feature>
<protein>
    <recommendedName>
        <fullName evidence="3 10">Urocanate hydratase</fullName>
        <shortName evidence="10">Urocanase</shortName>
        <ecNumber evidence="3 10">4.2.1.49</ecNumber>
    </recommendedName>
    <alternativeName>
        <fullName evidence="7 10">Imidazolonepropionate hydrolase</fullName>
    </alternativeName>
</protein>
<dbReference type="NCBIfam" id="TIGR01228">
    <property type="entry name" value="hutU"/>
    <property type="match status" value="1"/>
</dbReference>
<organism evidence="14 15">
    <name type="scientific">Streptomyces corynorhini</name>
    <dbReference type="NCBI Taxonomy" id="2282652"/>
    <lineage>
        <taxon>Bacteria</taxon>
        <taxon>Bacillati</taxon>
        <taxon>Actinomycetota</taxon>
        <taxon>Actinomycetes</taxon>
        <taxon>Kitasatosporales</taxon>
        <taxon>Streptomycetaceae</taxon>
        <taxon>Streptomyces</taxon>
    </lineage>
</organism>
<dbReference type="InterPro" id="IPR035085">
    <property type="entry name" value="Urocanase_Rossmann-like"/>
</dbReference>
<evidence type="ECO:0000256" key="4">
    <source>
        <dbReference type="ARBA" id="ARBA00022808"/>
    </source>
</evidence>
<dbReference type="PANTHER" id="PTHR12216">
    <property type="entry name" value="UROCANATE HYDRATASE"/>
    <property type="match status" value="1"/>
</dbReference>
<dbReference type="Pfam" id="PF01175">
    <property type="entry name" value="Urocanase"/>
    <property type="match status" value="1"/>
</dbReference>
<evidence type="ECO:0000256" key="3">
    <source>
        <dbReference type="ARBA" id="ARBA00011992"/>
    </source>
</evidence>
<dbReference type="InterPro" id="IPR023636">
    <property type="entry name" value="Urocanase_CS"/>
</dbReference>
<comment type="similarity">
    <text evidence="2 10">Belongs to the urocanase family.</text>
</comment>
<dbReference type="PROSITE" id="PS01233">
    <property type="entry name" value="UROCANASE"/>
    <property type="match status" value="1"/>
</dbReference>
<name>A0A370B9U9_9ACTN</name>
<keyword evidence="10" id="KW-0963">Cytoplasm</keyword>
<feature type="domain" description="Urocanase N-terminal" evidence="12">
    <location>
        <begin position="7"/>
        <end position="133"/>
    </location>
</feature>